<evidence type="ECO:0000313" key="1">
    <source>
        <dbReference type="EMBL" id="KAJ8113158.1"/>
    </source>
</evidence>
<reference evidence="1" key="1">
    <citation type="submission" date="2022-11" db="EMBL/GenBank/DDBJ databases">
        <title>Genome Sequence of Boeremia exigua.</title>
        <authorList>
            <person name="Buettner E."/>
        </authorList>
    </citation>
    <scope>NUCLEOTIDE SEQUENCE</scope>
    <source>
        <strain evidence="1">CU02</strain>
    </source>
</reference>
<protein>
    <submittedName>
        <fullName evidence="1">Uncharacterized protein</fullName>
    </submittedName>
</protein>
<keyword evidence="2" id="KW-1185">Reference proteome</keyword>
<accession>A0ACC2IDG2</accession>
<dbReference type="Proteomes" id="UP001153331">
    <property type="component" value="Unassembled WGS sequence"/>
</dbReference>
<gene>
    <name evidence="1" type="ORF">OPT61_g4654</name>
</gene>
<evidence type="ECO:0000313" key="2">
    <source>
        <dbReference type="Proteomes" id="UP001153331"/>
    </source>
</evidence>
<sequence>MHITNYSDVVSPLLPEPRKRHRKVRTGCRTCKLRRVKCDETFPACQRCLKLDLICDGYGIWGGGGVAESALTQGPRSSLPTAIRGGRMDLTRTLQHRSISPLGLKISLEEQDYLDWFIHGTATTPPRIFNSSFWDPTILQTTSNEPMVLQGLLALSAAHKRHVLDPVNRVREGLAPDALETFLLKHYGNAIRGLQSHLNGKKEISDPKRFTMATMCAILVLVSLLRGRFEEAFVHLRVGAGIARQIVQKTGQASQKPLLAQSFIRMQDQTMIFCLRSSDPYFQANRPSIPYTFELRFSSPSEAGFYLDDLVEQVAYLTQQAKQMPRSATTAIAMHRNVYDYLLSCFESWSIACNATVTECGLNLTPTDAAAYQALLQRYKMSRGIAEKCFRANFPIEAGESR</sequence>
<name>A0ACC2IDG2_9PLEO</name>
<dbReference type="EMBL" id="JAPHNI010000272">
    <property type="protein sequence ID" value="KAJ8113158.1"/>
    <property type="molecule type" value="Genomic_DNA"/>
</dbReference>
<proteinExistence type="predicted"/>
<organism evidence="1 2">
    <name type="scientific">Boeremia exigua</name>
    <dbReference type="NCBI Taxonomy" id="749465"/>
    <lineage>
        <taxon>Eukaryota</taxon>
        <taxon>Fungi</taxon>
        <taxon>Dikarya</taxon>
        <taxon>Ascomycota</taxon>
        <taxon>Pezizomycotina</taxon>
        <taxon>Dothideomycetes</taxon>
        <taxon>Pleosporomycetidae</taxon>
        <taxon>Pleosporales</taxon>
        <taxon>Pleosporineae</taxon>
        <taxon>Didymellaceae</taxon>
        <taxon>Boeremia</taxon>
    </lineage>
</organism>
<comment type="caution">
    <text evidence="1">The sequence shown here is derived from an EMBL/GenBank/DDBJ whole genome shotgun (WGS) entry which is preliminary data.</text>
</comment>